<dbReference type="CDD" id="cd02120">
    <property type="entry name" value="PA_subtilisin_like"/>
    <property type="match status" value="1"/>
</dbReference>
<sequence>MFTNVLSLSLGGEQSDYFRDSIAIGAFATMEKGILVSCLLDRNGTRDVLEGGGVVAQQCSVGNAGPRTASLSNVAPWITTMGVGTIDRDFPAYIALGNGMNYSGVSLYSGKPLPDDKLPFVYASNVTNSTNGNLCMSGTLIPKKVAGKILHVKFLLMDEGLPSCLMRSTHHHRCC</sequence>
<protein>
    <submittedName>
        <fullName evidence="3">Uncharacterized protein</fullName>
    </submittedName>
</protein>
<dbReference type="EMBL" id="NMUH01004084">
    <property type="protein sequence ID" value="MQM08289.1"/>
    <property type="molecule type" value="Genomic_DNA"/>
</dbReference>
<keyword evidence="2" id="KW-0732">Signal</keyword>
<comment type="caution">
    <text evidence="3">The sequence shown here is derived from an EMBL/GenBank/DDBJ whole genome shotgun (WGS) entry which is preliminary data.</text>
</comment>
<dbReference type="GO" id="GO:0006508">
    <property type="term" value="P:proteolysis"/>
    <property type="evidence" value="ECO:0007669"/>
    <property type="project" value="InterPro"/>
</dbReference>
<accession>A0A843WF14</accession>
<organism evidence="3 4">
    <name type="scientific">Colocasia esculenta</name>
    <name type="common">Wild taro</name>
    <name type="synonym">Arum esculentum</name>
    <dbReference type="NCBI Taxonomy" id="4460"/>
    <lineage>
        <taxon>Eukaryota</taxon>
        <taxon>Viridiplantae</taxon>
        <taxon>Streptophyta</taxon>
        <taxon>Embryophyta</taxon>
        <taxon>Tracheophyta</taxon>
        <taxon>Spermatophyta</taxon>
        <taxon>Magnoliopsida</taxon>
        <taxon>Liliopsida</taxon>
        <taxon>Araceae</taxon>
        <taxon>Aroideae</taxon>
        <taxon>Colocasieae</taxon>
        <taxon>Colocasia</taxon>
    </lineage>
</organism>
<comment type="similarity">
    <text evidence="1">Belongs to the peptidase S8 family.</text>
</comment>
<dbReference type="AlphaFoldDB" id="A0A843WF14"/>
<dbReference type="InterPro" id="IPR045051">
    <property type="entry name" value="SBT"/>
</dbReference>
<dbReference type="PANTHER" id="PTHR10795">
    <property type="entry name" value="PROPROTEIN CONVERTASE SUBTILISIN/KEXIN"/>
    <property type="match status" value="1"/>
</dbReference>
<evidence type="ECO:0000313" key="3">
    <source>
        <dbReference type="EMBL" id="MQM08289.1"/>
    </source>
</evidence>
<keyword evidence="4" id="KW-1185">Reference proteome</keyword>
<name>A0A843WF14_COLES</name>
<evidence type="ECO:0000313" key="4">
    <source>
        <dbReference type="Proteomes" id="UP000652761"/>
    </source>
</evidence>
<dbReference type="InterPro" id="IPR036852">
    <property type="entry name" value="Peptidase_S8/S53_dom_sf"/>
</dbReference>
<evidence type="ECO:0000256" key="1">
    <source>
        <dbReference type="ARBA" id="ARBA00011073"/>
    </source>
</evidence>
<dbReference type="GO" id="GO:0004252">
    <property type="term" value="F:serine-type endopeptidase activity"/>
    <property type="evidence" value="ECO:0007669"/>
    <property type="project" value="InterPro"/>
</dbReference>
<evidence type="ECO:0000256" key="2">
    <source>
        <dbReference type="ARBA" id="ARBA00022729"/>
    </source>
</evidence>
<dbReference type="Gene3D" id="3.50.30.30">
    <property type="match status" value="1"/>
</dbReference>
<gene>
    <name evidence="3" type="ORF">Taro_041141</name>
</gene>
<dbReference type="OrthoDB" id="786565at2759"/>
<dbReference type="Gene3D" id="3.40.50.200">
    <property type="entry name" value="Peptidase S8/S53 domain"/>
    <property type="match status" value="2"/>
</dbReference>
<reference evidence="3" key="1">
    <citation type="submission" date="2017-07" db="EMBL/GenBank/DDBJ databases">
        <title>Taro Niue Genome Assembly and Annotation.</title>
        <authorList>
            <person name="Atibalentja N."/>
            <person name="Keating K."/>
            <person name="Fields C.J."/>
        </authorList>
    </citation>
    <scope>NUCLEOTIDE SEQUENCE</scope>
    <source>
        <strain evidence="3">Niue_2</strain>
        <tissue evidence="3">Leaf</tissue>
    </source>
</reference>
<proteinExistence type="inferred from homology"/>
<dbReference type="Proteomes" id="UP000652761">
    <property type="component" value="Unassembled WGS sequence"/>
</dbReference>
<dbReference type="SUPFAM" id="SSF52743">
    <property type="entry name" value="Subtilisin-like"/>
    <property type="match status" value="1"/>
</dbReference>